<sequence>MVDAQHARHVTPTITATTVKDYAAQIGQMARTVYGNHEVKGHDHTDVIIVQGRLTEEAELEGGNDILFIGGRLTDEEIEGGHGSDTLILGAYTRHNAPRLHDHGEKLGNMELESIENIILGDGTVLKGHLPANFPAQTHGTMSVK</sequence>
<name>A0ABQ0JKS3_9VIBR</name>
<accession>A0ABQ0JKS3</accession>
<keyword evidence="2" id="KW-1185">Reference proteome</keyword>
<dbReference type="Gene3D" id="2.160.20.160">
    <property type="match status" value="1"/>
</dbReference>
<protein>
    <submittedName>
        <fullName evidence="1">Probable RTX</fullName>
    </submittedName>
</protein>
<evidence type="ECO:0000313" key="1">
    <source>
        <dbReference type="EMBL" id="GAL28940.1"/>
    </source>
</evidence>
<comment type="caution">
    <text evidence="1">The sequence shown here is derived from an EMBL/GenBank/DDBJ whole genome shotgun (WGS) entry which is preliminary data.</text>
</comment>
<reference evidence="2" key="1">
    <citation type="submission" date="2014-09" db="EMBL/GenBank/DDBJ databases">
        <title>Vibrio variabilis JCM 19239. (C206) whole genome shotgun sequence.</title>
        <authorList>
            <person name="Sawabe T."/>
            <person name="Meirelles P."/>
            <person name="Nakanishi M."/>
            <person name="Sayaka M."/>
            <person name="Hattori M."/>
            <person name="Ohkuma M."/>
        </authorList>
    </citation>
    <scope>NUCLEOTIDE SEQUENCE [LARGE SCALE GENOMIC DNA]</scope>
    <source>
        <strain evidence="2">JCM 19239</strain>
    </source>
</reference>
<dbReference type="Proteomes" id="UP000029223">
    <property type="component" value="Unassembled WGS sequence"/>
</dbReference>
<evidence type="ECO:0000313" key="2">
    <source>
        <dbReference type="Proteomes" id="UP000029223"/>
    </source>
</evidence>
<gene>
    <name evidence="1" type="ORF">JCM19239_5046</name>
</gene>
<dbReference type="EMBL" id="BBMS01000053">
    <property type="protein sequence ID" value="GAL28940.1"/>
    <property type="molecule type" value="Genomic_DNA"/>
</dbReference>
<proteinExistence type="predicted"/>
<organism evidence="1 2">
    <name type="scientific">Vibrio variabilis</name>
    <dbReference type="NCBI Taxonomy" id="990271"/>
    <lineage>
        <taxon>Bacteria</taxon>
        <taxon>Pseudomonadati</taxon>
        <taxon>Pseudomonadota</taxon>
        <taxon>Gammaproteobacteria</taxon>
        <taxon>Vibrionales</taxon>
        <taxon>Vibrionaceae</taxon>
        <taxon>Vibrio</taxon>
    </lineage>
</organism>
<reference evidence="2" key="2">
    <citation type="submission" date="2014-09" db="EMBL/GenBank/DDBJ databases">
        <authorList>
            <consortium name="NBRP consortium"/>
            <person name="Sawabe T."/>
            <person name="Meirelles P."/>
            <person name="Nakanishi M."/>
            <person name="Sayaka M."/>
            <person name="Hattori M."/>
            <person name="Ohkuma M."/>
        </authorList>
    </citation>
    <scope>NUCLEOTIDE SEQUENCE [LARGE SCALE GENOMIC DNA]</scope>
    <source>
        <strain evidence="2">JCM 19239</strain>
    </source>
</reference>